<evidence type="ECO:0000313" key="9">
    <source>
        <dbReference type="EMBL" id="OOC56432.1"/>
    </source>
</evidence>
<accession>A0A7Y9XC49</accession>
<keyword evidence="6 7" id="KW-0472">Membrane</keyword>
<evidence type="ECO:0000256" key="2">
    <source>
        <dbReference type="ARBA" id="ARBA00006679"/>
    </source>
</evidence>
<dbReference type="PANTHER" id="PTHR33452:SF1">
    <property type="entry name" value="INNER MEMBRANE PROTEIN YPHA-RELATED"/>
    <property type="match status" value="1"/>
</dbReference>
<comment type="similarity">
    <text evidence="2">Belongs to the DoxX family.</text>
</comment>
<dbReference type="InterPro" id="IPR032808">
    <property type="entry name" value="DoxX"/>
</dbReference>
<reference evidence="10" key="1">
    <citation type="submission" date="2016-08" db="EMBL/GenBank/DDBJ databases">
        <authorList>
            <person name="Tokovenko B."/>
            <person name="Kalinowski J."/>
        </authorList>
    </citation>
    <scope>NUCLEOTIDE SEQUENCE [LARGE SCALE GENOMIC DNA]</scope>
    <source>
        <strain evidence="10">UTMC102</strain>
    </source>
</reference>
<reference evidence="8 11" key="3">
    <citation type="submission" date="2020-07" db="EMBL/GenBank/DDBJ databases">
        <title>Sequencing the genomes of 1000 actinobacteria strains.</title>
        <authorList>
            <person name="Klenk H.-P."/>
        </authorList>
    </citation>
    <scope>NUCLEOTIDE SEQUENCE [LARGE SCALE GENOMIC DNA]</scope>
    <source>
        <strain evidence="8 11">DSM 45278</strain>
    </source>
</reference>
<evidence type="ECO:0000256" key="1">
    <source>
        <dbReference type="ARBA" id="ARBA00004651"/>
    </source>
</evidence>
<evidence type="ECO:0000256" key="4">
    <source>
        <dbReference type="ARBA" id="ARBA00022692"/>
    </source>
</evidence>
<dbReference type="InterPro" id="IPR051907">
    <property type="entry name" value="DoxX-like_oxidoreductase"/>
</dbReference>
<accession>A0A1V3C722</accession>
<evidence type="ECO:0000256" key="6">
    <source>
        <dbReference type="ARBA" id="ARBA00023136"/>
    </source>
</evidence>
<evidence type="ECO:0000313" key="8">
    <source>
        <dbReference type="EMBL" id="NYH53064.1"/>
    </source>
</evidence>
<reference evidence="9" key="2">
    <citation type="submission" date="2016-08" db="EMBL/GenBank/DDBJ databases">
        <authorList>
            <person name="Seilhamer J.J."/>
        </authorList>
    </citation>
    <scope>NUCLEOTIDE SEQUENCE [LARGE SCALE GENOMIC DNA]</scope>
    <source>
        <strain evidence="9">UTMC102</strain>
    </source>
</reference>
<organism evidence="9 10">
    <name type="scientific">Nocardiopsis sinuspersici</name>
    <dbReference type="NCBI Taxonomy" id="501010"/>
    <lineage>
        <taxon>Bacteria</taxon>
        <taxon>Bacillati</taxon>
        <taxon>Actinomycetota</taxon>
        <taxon>Actinomycetes</taxon>
        <taxon>Streptosporangiales</taxon>
        <taxon>Nocardiopsidaceae</taxon>
        <taxon>Nocardiopsis</taxon>
    </lineage>
</organism>
<dbReference type="Proteomes" id="UP000189004">
    <property type="component" value="Unassembled WGS sequence"/>
</dbReference>
<keyword evidence="10" id="KW-1185">Reference proteome</keyword>
<sequence>MTDRSLLSGVGDVTTLLARMVVGVVFVSHGWPKATDLDGTAQGFASLGIPFPQFSALLGALIEVGAGLALIVGFALPLAGFLLAFMMANAYYFAHLGDPLVGGFEFLLVLGATALALGFAGGRYSLDRVMPWGRPRRRASEPVPAS</sequence>
<keyword evidence="3" id="KW-1003">Cell membrane</keyword>
<dbReference type="GO" id="GO:0005886">
    <property type="term" value="C:plasma membrane"/>
    <property type="evidence" value="ECO:0007669"/>
    <property type="project" value="UniProtKB-SubCell"/>
</dbReference>
<feature type="transmembrane region" description="Helical" evidence="7">
    <location>
        <begin position="106"/>
        <end position="126"/>
    </location>
</feature>
<dbReference type="EMBL" id="JACCHL010000001">
    <property type="protein sequence ID" value="NYH53064.1"/>
    <property type="molecule type" value="Genomic_DNA"/>
</dbReference>
<dbReference type="Proteomes" id="UP000584931">
    <property type="component" value="Unassembled WGS sequence"/>
</dbReference>
<dbReference type="AlphaFoldDB" id="A0A1V3C722"/>
<evidence type="ECO:0000256" key="5">
    <source>
        <dbReference type="ARBA" id="ARBA00022989"/>
    </source>
</evidence>
<evidence type="ECO:0000313" key="10">
    <source>
        <dbReference type="Proteomes" id="UP000189004"/>
    </source>
</evidence>
<feature type="transmembrane region" description="Helical" evidence="7">
    <location>
        <begin position="12"/>
        <end position="31"/>
    </location>
</feature>
<keyword evidence="4 7" id="KW-0812">Transmembrane</keyword>
<dbReference type="RefSeq" id="WP_077692876.1">
    <property type="nucleotide sequence ID" value="NZ_JACCHL010000001.1"/>
</dbReference>
<name>A0A1V3C722_9ACTN</name>
<dbReference type="Pfam" id="PF07681">
    <property type="entry name" value="DoxX"/>
    <property type="match status" value="1"/>
</dbReference>
<dbReference type="PANTHER" id="PTHR33452">
    <property type="entry name" value="OXIDOREDUCTASE CATD-RELATED"/>
    <property type="match status" value="1"/>
</dbReference>
<evidence type="ECO:0000256" key="7">
    <source>
        <dbReference type="SAM" id="Phobius"/>
    </source>
</evidence>
<evidence type="ECO:0000256" key="3">
    <source>
        <dbReference type="ARBA" id="ARBA00022475"/>
    </source>
</evidence>
<dbReference type="OrthoDB" id="1122432at2"/>
<feature type="transmembrane region" description="Helical" evidence="7">
    <location>
        <begin position="69"/>
        <end position="94"/>
    </location>
</feature>
<comment type="caution">
    <text evidence="9">The sequence shown here is derived from an EMBL/GenBank/DDBJ whole genome shotgun (WGS) entry which is preliminary data.</text>
</comment>
<protein>
    <submittedName>
        <fullName evidence="9">DoxX family protein</fullName>
    </submittedName>
    <submittedName>
        <fullName evidence="8">Putative oxidoreductase</fullName>
    </submittedName>
</protein>
<keyword evidence="5 7" id="KW-1133">Transmembrane helix</keyword>
<feature type="transmembrane region" description="Helical" evidence="7">
    <location>
        <begin position="43"/>
        <end position="62"/>
    </location>
</feature>
<proteinExistence type="inferred from homology"/>
<dbReference type="STRING" id="501010.NOSIN_23525"/>
<comment type="subcellular location">
    <subcellularLocation>
        <location evidence="1">Cell membrane</location>
        <topology evidence="1">Multi-pass membrane protein</topology>
    </subcellularLocation>
</comment>
<evidence type="ECO:0000313" key="11">
    <source>
        <dbReference type="Proteomes" id="UP000584931"/>
    </source>
</evidence>
<gene>
    <name evidence="8" type="ORF">HNR06_002653</name>
    <name evidence="9" type="ORF">NOSIN_23525</name>
</gene>
<dbReference type="EMBL" id="MCOK01000001">
    <property type="protein sequence ID" value="OOC56432.1"/>
    <property type="molecule type" value="Genomic_DNA"/>
</dbReference>